<accession>A0A419DD31</accession>
<name>A0A419DD31_9BACT</name>
<dbReference type="SUPFAM" id="SSF52540">
    <property type="entry name" value="P-loop containing nucleoside triphosphate hydrolases"/>
    <property type="match status" value="1"/>
</dbReference>
<dbReference type="EMBL" id="QZJW01000034">
    <property type="protein sequence ID" value="RJO61014.1"/>
    <property type="molecule type" value="Genomic_DNA"/>
</dbReference>
<evidence type="ECO:0000259" key="3">
    <source>
        <dbReference type="PROSITE" id="PS51898"/>
    </source>
</evidence>
<dbReference type="InterPro" id="IPR002104">
    <property type="entry name" value="Integrase_catalytic"/>
</dbReference>
<dbReference type="Proteomes" id="UP000285655">
    <property type="component" value="Unassembled WGS sequence"/>
</dbReference>
<organism evidence="4 5">
    <name type="scientific">candidate division WS5 bacterium</name>
    <dbReference type="NCBI Taxonomy" id="2093353"/>
    <lineage>
        <taxon>Bacteria</taxon>
        <taxon>candidate division WS5</taxon>
    </lineage>
</organism>
<keyword evidence="2" id="KW-0472">Membrane</keyword>
<feature type="domain" description="Tyr recombinase" evidence="3">
    <location>
        <begin position="1"/>
        <end position="44"/>
    </location>
</feature>
<dbReference type="InterPro" id="IPR027417">
    <property type="entry name" value="P-loop_NTPase"/>
</dbReference>
<gene>
    <name evidence="4" type="ORF">C4544_04010</name>
</gene>
<dbReference type="Gene3D" id="1.10.443.10">
    <property type="entry name" value="Intergrase catalytic core"/>
    <property type="match status" value="1"/>
</dbReference>
<proteinExistence type="predicted"/>
<keyword evidence="2" id="KW-1133">Transmembrane helix</keyword>
<evidence type="ECO:0000256" key="2">
    <source>
        <dbReference type="SAM" id="Phobius"/>
    </source>
</evidence>
<dbReference type="AlphaFoldDB" id="A0A419DD31"/>
<dbReference type="Pfam" id="PF00589">
    <property type="entry name" value="Phage_integrase"/>
    <property type="match status" value="1"/>
</dbReference>
<feature type="transmembrane region" description="Helical" evidence="2">
    <location>
        <begin position="310"/>
        <end position="330"/>
    </location>
</feature>
<feature type="transmembrane region" description="Helical" evidence="2">
    <location>
        <begin position="285"/>
        <end position="303"/>
    </location>
</feature>
<dbReference type="InterPro" id="IPR013762">
    <property type="entry name" value="Integrase-like_cat_sf"/>
</dbReference>
<dbReference type="Gene3D" id="3.40.50.300">
    <property type="entry name" value="P-loop containing nucleotide triphosphate hydrolases"/>
    <property type="match status" value="1"/>
</dbReference>
<reference evidence="4 5" key="1">
    <citation type="journal article" date="2017" name="ISME J.">
        <title>Energy and carbon metabolisms in a deep terrestrial subsurface fluid microbial community.</title>
        <authorList>
            <person name="Momper L."/>
            <person name="Jungbluth S.P."/>
            <person name="Lee M.D."/>
            <person name="Amend J.P."/>
        </authorList>
    </citation>
    <scope>NUCLEOTIDE SEQUENCE [LARGE SCALE GENOMIC DNA]</scope>
    <source>
        <strain evidence="4">SURF_29</strain>
    </source>
</reference>
<evidence type="ECO:0000256" key="1">
    <source>
        <dbReference type="ARBA" id="ARBA00023172"/>
    </source>
</evidence>
<dbReference type="GO" id="GO:0015074">
    <property type="term" value="P:DNA integration"/>
    <property type="evidence" value="ECO:0007669"/>
    <property type="project" value="InterPro"/>
</dbReference>
<dbReference type="PROSITE" id="PS51898">
    <property type="entry name" value="TYR_RECOMBINASE"/>
    <property type="match status" value="1"/>
</dbReference>
<sequence>SFATSLYEEGVQLERISQLLGHAKLDTTMIYAHISLTQKRDAVMVLDSSRFRFLRRITFFRRRHTDLSVHNYSELIGREREVAELNDRIKNAVSVVLVGPRGSGKSAILRHIDAGESQTVVIDEFKKKITLIKIILSTQKIDDPEIYKQAERELKKLSIDELLDEIRDIKRVIVIDDITDLSRTDRKIVAKLSGKAVVLAASSRQADKKLFTTYLELKPLKRHHTRIILSEMIHMNDTVRKERIVDDILHTAGDNIKEAEYIANQLQLGKTTEEITTQEREDNQVSIAPFLLISLLFFIAYVLKSYATSLVAFSYAVLVVFRLIFYKYIFTPTASTAKKK</sequence>
<comment type="caution">
    <text evidence="4">The sequence shown here is derived from an EMBL/GenBank/DDBJ whole genome shotgun (WGS) entry which is preliminary data.</text>
</comment>
<evidence type="ECO:0000313" key="5">
    <source>
        <dbReference type="Proteomes" id="UP000285655"/>
    </source>
</evidence>
<feature type="non-terminal residue" evidence="4">
    <location>
        <position position="1"/>
    </location>
</feature>
<dbReference type="InterPro" id="IPR011010">
    <property type="entry name" value="DNA_brk_join_enz"/>
</dbReference>
<evidence type="ECO:0000313" key="4">
    <source>
        <dbReference type="EMBL" id="RJO61014.1"/>
    </source>
</evidence>
<dbReference type="InterPro" id="IPR041664">
    <property type="entry name" value="AAA_16"/>
</dbReference>
<dbReference type="GO" id="GO:0006310">
    <property type="term" value="P:DNA recombination"/>
    <property type="evidence" value="ECO:0007669"/>
    <property type="project" value="UniProtKB-KW"/>
</dbReference>
<keyword evidence="2" id="KW-0812">Transmembrane</keyword>
<protein>
    <recommendedName>
        <fullName evidence="3">Tyr recombinase domain-containing protein</fullName>
    </recommendedName>
</protein>
<dbReference type="Pfam" id="PF13191">
    <property type="entry name" value="AAA_16"/>
    <property type="match status" value="1"/>
</dbReference>
<dbReference type="SUPFAM" id="SSF56349">
    <property type="entry name" value="DNA breaking-rejoining enzymes"/>
    <property type="match status" value="1"/>
</dbReference>
<dbReference type="GO" id="GO:0003677">
    <property type="term" value="F:DNA binding"/>
    <property type="evidence" value="ECO:0007669"/>
    <property type="project" value="InterPro"/>
</dbReference>
<keyword evidence="1" id="KW-0233">DNA recombination</keyword>